<protein>
    <recommendedName>
        <fullName evidence="13">E3 SUMO-protein ligase RanBP2</fullName>
    </recommendedName>
</protein>
<keyword evidence="6" id="KW-0802">TPR repeat</keyword>
<organism evidence="11 12">
    <name type="scientific">Leptosia nina</name>
    <dbReference type="NCBI Taxonomy" id="320188"/>
    <lineage>
        <taxon>Eukaryota</taxon>
        <taxon>Metazoa</taxon>
        <taxon>Ecdysozoa</taxon>
        <taxon>Arthropoda</taxon>
        <taxon>Hexapoda</taxon>
        <taxon>Insecta</taxon>
        <taxon>Pterygota</taxon>
        <taxon>Neoptera</taxon>
        <taxon>Endopterygota</taxon>
        <taxon>Lepidoptera</taxon>
        <taxon>Glossata</taxon>
        <taxon>Ditrysia</taxon>
        <taxon>Papilionoidea</taxon>
        <taxon>Pieridae</taxon>
        <taxon>Pierinae</taxon>
        <taxon>Leptosia</taxon>
    </lineage>
</organism>
<dbReference type="CDD" id="cd13174">
    <property type="entry name" value="RanBD4_RanBP2_insect-like"/>
    <property type="match status" value="1"/>
</dbReference>
<evidence type="ECO:0000256" key="3">
    <source>
        <dbReference type="ARBA" id="ARBA00022771"/>
    </source>
</evidence>
<dbReference type="Gene3D" id="2.30.29.30">
    <property type="entry name" value="Pleckstrin-homology domain (PH domain)/Phosphotyrosine-binding domain (PTB)"/>
    <property type="match status" value="5"/>
</dbReference>
<dbReference type="InterPro" id="IPR045255">
    <property type="entry name" value="RanBP1-like"/>
</dbReference>
<feature type="domain" description="RanBP2-type" evidence="10">
    <location>
        <begin position="1664"/>
        <end position="1693"/>
    </location>
</feature>
<dbReference type="SUPFAM" id="SSF48452">
    <property type="entry name" value="TPR-like"/>
    <property type="match status" value="1"/>
</dbReference>
<reference evidence="11 12" key="1">
    <citation type="submission" date="2023-11" db="EMBL/GenBank/DDBJ databases">
        <authorList>
            <person name="Okamura Y."/>
        </authorList>
    </citation>
    <scope>NUCLEOTIDE SEQUENCE [LARGE SCALE GENOMIC DNA]</scope>
</reference>
<feature type="repeat" description="TPR" evidence="6">
    <location>
        <begin position="59"/>
        <end position="92"/>
    </location>
</feature>
<feature type="compositionally biased region" description="Basic and acidic residues" evidence="8">
    <location>
        <begin position="2666"/>
        <end position="2678"/>
    </location>
</feature>
<dbReference type="GO" id="GO:0008270">
    <property type="term" value="F:zinc ion binding"/>
    <property type="evidence" value="ECO:0007669"/>
    <property type="project" value="UniProtKB-KW"/>
</dbReference>
<evidence type="ECO:0000256" key="5">
    <source>
        <dbReference type="PROSITE-ProRule" id="PRU00322"/>
    </source>
</evidence>
<evidence type="ECO:0000256" key="2">
    <source>
        <dbReference type="ARBA" id="ARBA00022723"/>
    </source>
</evidence>
<dbReference type="InterPro" id="IPR000156">
    <property type="entry name" value="Ran_bind_dom"/>
</dbReference>
<dbReference type="InterPro" id="IPR019734">
    <property type="entry name" value="TPR_rpt"/>
</dbReference>
<evidence type="ECO:0008006" key="13">
    <source>
        <dbReference type="Google" id="ProtNLM"/>
    </source>
</evidence>
<dbReference type="Gene3D" id="4.10.1060.10">
    <property type="entry name" value="Zinc finger, RanBP2-type"/>
    <property type="match status" value="3"/>
</dbReference>
<feature type="compositionally biased region" description="Low complexity" evidence="8">
    <location>
        <begin position="2625"/>
        <end position="2647"/>
    </location>
</feature>
<feature type="compositionally biased region" description="Basic and acidic residues" evidence="8">
    <location>
        <begin position="2333"/>
        <end position="2344"/>
    </location>
</feature>
<dbReference type="GO" id="GO:0005737">
    <property type="term" value="C:cytoplasm"/>
    <property type="evidence" value="ECO:0007669"/>
    <property type="project" value="TreeGrafter"/>
</dbReference>
<keyword evidence="4" id="KW-0862">Zinc</keyword>
<keyword evidence="1" id="KW-0597">Phosphoprotein</keyword>
<evidence type="ECO:0000313" key="12">
    <source>
        <dbReference type="Proteomes" id="UP001497472"/>
    </source>
</evidence>
<feature type="domain" description="RanBD1" evidence="9">
    <location>
        <begin position="1477"/>
        <end position="1614"/>
    </location>
</feature>
<feature type="region of interest" description="Disordered" evidence="8">
    <location>
        <begin position="2424"/>
        <end position="2444"/>
    </location>
</feature>
<dbReference type="Pfam" id="PF00638">
    <property type="entry name" value="Ran_BP1"/>
    <property type="match status" value="4"/>
</dbReference>
<dbReference type="InterPro" id="IPR036443">
    <property type="entry name" value="Znf_RanBP2_sf"/>
</dbReference>
<feature type="compositionally biased region" description="Basic and acidic residues" evidence="8">
    <location>
        <begin position="2592"/>
        <end position="2602"/>
    </location>
</feature>
<feature type="domain" description="RanBD1" evidence="9">
    <location>
        <begin position="1224"/>
        <end position="1353"/>
    </location>
</feature>
<feature type="compositionally biased region" description="Acidic residues" evidence="8">
    <location>
        <begin position="1912"/>
        <end position="1923"/>
    </location>
</feature>
<evidence type="ECO:0000259" key="10">
    <source>
        <dbReference type="PROSITE" id="PS50199"/>
    </source>
</evidence>
<evidence type="ECO:0000256" key="6">
    <source>
        <dbReference type="PROSITE-ProRule" id="PRU00339"/>
    </source>
</evidence>
<dbReference type="SUPFAM" id="SSF90209">
    <property type="entry name" value="Ran binding protein zinc finger-like"/>
    <property type="match status" value="2"/>
</dbReference>
<dbReference type="PANTHER" id="PTHR23138:SF87">
    <property type="entry name" value="E3 SUMO-PROTEIN LIGASE RANBP2"/>
    <property type="match status" value="1"/>
</dbReference>
<dbReference type="PROSITE" id="PS50005">
    <property type="entry name" value="TPR"/>
    <property type="match status" value="1"/>
</dbReference>
<feature type="compositionally biased region" description="Basic and acidic residues" evidence="8">
    <location>
        <begin position="2612"/>
        <end position="2624"/>
    </location>
</feature>
<proteinExistence type="predicted"/>
<dbReference type="EMBL" id="CAVLEF010000010">
    <property type="protein sequence ID" value="CAK1548449.1"/>
    <property type="molecule type" value="Genomic_DNA"/>
</dbReference>
<dbReference type="GO" id="GO:0005096">
    <property type="term" value="F:GTPase activator activity"/>
    <property type="evidence" value="ECO:0007669"/>
    <property type="project" value="TreeGrafter"/>
</dbReference>
<dbReference type="SMART" id="SM00547">
    <property type="entry name" value="ZnF_RBZ"/>
    <property type="match status" value="3"/>
</dbReference>
<keyword evidence="7" id="KW-0175">Coiled coil</keyword>
<evidence type="ECO:0000313" key="11">
    <source>
        <dbReference type="EMBL" id="CAK1548449.1"/>
    </source>
</evidence>
<feature type="region of interest" description="Disordered" evidence="8">
    <location>
        <begin position="1886"/>
        <end position="1925"/>
    </location>
</feature>
<feature type="region of interest" description="Disordered" evidence="8">
    <location>
        <begin position="1191"/>
        <end position="1219"/>
    </location>
</feature>
<sequence length="2807" mass="315790">MYKNKKDVDKHVEKLFSKLSSKDFNARAYSIARLYYEVGDYANCQKYLEQYLTHKANNAAAHKLLGQTFHKTGLKEKALDEFKISLELDPAQTNIILDICELLADNEVTLEPSSAKYWSDKAEFSFPKHPITFKLRERLLATTNPNPGALVQLLKSELSARPKDVVLHIRLLKHYLSTSNTKEALEHSCNIEFGQSQFTNNLAWYETVSDVLKCTLNKINDWLYQLLLLTVKERLCTLSLTEIPQGSSLSLLETNDLLQSYDEAIVLVTKTGPTSGYAEFHANLLRHHRGQLTVLVATFVLKKAKRDQLNWYDANKLYSMLMLVSWQVAPIDPNADWLNGAPEKQKVAAFQWYVEGSYRCSQAGHMILGNNQDKNQLLLDNISQLCCGTNWKEKLYDNIFVNINKVAKANSYFTSNFFQSPILRLPRKIEVQAYDNDAQKLYPNSLHHFVWILLNYKNLPDFKCTIFDILTPTETSCGPETLNKLDILAFLYCATLTAQQQKVKCTYIPIERPCLLPANITDLLCTLPQIKWWDCAYKFTHNELGTEYTDIRSTLSWGIEVVRCVDNHGLDPELLCILGRLFNDLSKLTTIDDKNLLETRAYLYYESAIPLLEKLKRKATMKLPAKRLFDYTHKDLDNRELNCLLQESKLFIALKHYNNGEYIKAIECLTDVKSAESFYYLSVSYNKIANKERHSFKSSDTNANYISLLGKSKYYAYKALELLKEENSYKSLPLYSNVQDIIEKVEINISKVDSNVSISILNDGDSKYSSDENVSESDNIPSRSTAQFSYNISSTPKTKQALKQVPNMNLTNYRTALDSQVFNTTTQLDHQSLNMIEEQIRNLQKRDATIEEFKEQTRNWFDENRKLGNQIINTIHSNIENTTEQFKLLKVSVDQVKDQVAECRKECKDVADLKKQIAELKKEVNKLKKSSSEQTIDESELYNLDEDYKGNENATFGTQMPFAPPQVMAPFTQRLVPPFPVPPNPYHLYGQNLCNLYNQYSQLTQNTPIPGTSTLFDPTRAQVNYPGIYQTPDQMYLDIAHLVPPTVPPSVALPTVPNVPMVSIAPTTIASSSAVNTSKPVTSSLKPASQALPVNVVITSSDPLPTCTNTPAPTLSVTIPQKHIKGSPHNYQIPMPTSTDAKSASPLVFNLSSGNKISTSSGQVTSWNKPLQQFSENANFLNVNDSKTVVDGPFSTSPNTSLNKSRTLSERSNTSVENYDPCPDFKPIVPLPAEVTLTTGEENESVIFSARAKLFRFTDKQWKERGIGEMKLLKHNITKKVRVLMRREQVHKICANHIIIPEIEIKPMKNEEKAYFWVANDFAEEKLQLEKFCIRFKTADIAKEFFDTFEKARLESNVIDDIPTEKNKTTNTFNSSITKNKVEQTQTGKTTIGGFTFSTTPSFKVVPEVSKPQTEKIEISSSKSNIFSGLTFKTSTTSSFSNLVSSISSKNSENYEEIGASKINTSDNIEEFEPTVEFKPVVPLPALVDQKTGEEDELVLFEHRAKLLRFDVQSKEWKERGLGNIKLLVNKQNNQKVRLLMRREQIMKVCCNHAITKEINFVKMPNMDKAVTWCAKDFSEGELVTETFCLRFKTVPTCNAFIDAVKNAQSKIGSWYCTECYTNNLESFNKCACCEQPKPVEKGQVTTNSSAKSQVSWGDQFKPKPGTWECKQCLIRNQADSEQCNACNSPRDSNRILSNKENTSNLNFGIVTKPKEAVVSNWGDQFKPKEGSWECKQCFVRNQKDKEVCPACNSPKDPNAGKNAMLSTTPVSTPKFTFGIPQKPVGGNAAPTLSSLIVNPVSSLNTNSPQTFKFGITQNKETPVKTLGDNATSISLFSSQKANDSDVPINFSIKNNNDAKIDKPALLPTPDTSGLTFGSKEGGKFNFALKPKSPGKGKSPIKSPKSVKGDESGDDEYVSDDDGANIHFSPVIPMPEKVDVVTGEENEEELYGHRAKLFIFNNSEWKERGLGVIKILKHKESGRLRVLMRREQVHKICLNHNLSQDVLYKPKDEKTWYFAANDYSEGELQLQQFCIRFQNKDIATQFKNVIDKAIEAKYDTNSDKDKEDDVVFVTEIQASDEDKKRAKELMLPENFFTYTKKQPCEGCRGCEYDTDDISQHSTSKETFFKTTTTPSKTFASYLQNNTISMYGTPTSSDKTMDTTIFATPLGCNFTKESESANSSNNDRSLQTSVTRPKSSILAAPKLNKLLTSSEPPTSTPKSIFGSSETKGVFESSGDKKLFGSVNLFGSVGTTANEKNVFGISSNKSIFGNPMQSNDSQKSEVTSIFSGDSQKPVNLFSGSNPGSIFGPKLSSSDPLTSGIFSQTTTTFKFGNDDKNSKKEEDSNNSNKYSFNLATQNATPVNLEVKNSDISKGSNSNFSENPLKISDNCLSFAAVSSKTSEFGIQKKSTDFKWEGAGQQLFNASNSAEKSTEKSSEAGAVDEEYDPHYEPIVPLPEKIIVTTGEEDEEKIFGERCKLYRFDENSREWKERGVGEMKILYHPERKTYRLLLRREQIHKAVLNMLVFMDLELLPMTNSTNAWTWAGPNYADSAGEQETLAVRFKSADLARNFKDKVLECVRKLQVAAAEAIRKEKEEKEQKVESVAPLRLPKHLEDSARADKQISNDSNQSPSSQSGGKQNGGVSQSTDSGLKQVHFEEQEENYDESEHYDYDEHGDYDGYYNEEEEDESAVFYACDGEVVIEQDGTQSSREEAHVQVLFDNDVCSPKILVTDNNTGEILAEMLIHTDTVFQMSGDSCTWSGTDYTSNSPVNKTVTVYFPDNETTMEFYDSCETSKASTYESNDQEP</sequence>
<evidence type="ECO:0000256" key="4">
    <source>
        <dbReference type="ARBA" id="ARBA00022833"/>
    </source>
</evidence>
<feature type="domain" description="RanBP2-type" evidence="10">
    <location>
        <begin position="1729"/>
        <end position="1758"/>
    </location>
</feature>
<feature type="region of interest" description="Disordered" evidence="8">
    <location>
        <begin position="2176"/>
        <end position="2229"/>
    </location>
</feature>
<gene>
    <name evidence="11" type="ORF">LNINA_LOCUS7830</name>
</gene>
<dbReference type="PROSITE" id="PS50199">
    <property type="entry name" value="ZF_RANBP2_2"/>
    <property type="match status" value="3"/>
</dbReference>
<dbReference type="CDD" id="cd13172">
    <property type="entry name" value="RanBD2_RanBP2_insect-like"/>
    <property type="match status" value="1"/>
</dbReference>
<feature type="compositionally biased region" description="Low complexity" evidence="8">
    <location>
        <begin position="2211"/>
        <end position="2220"/>
    </location>
</feature>
<feature type="domain" description="RanBD1" evidence="9">
    <location>
        <begin position="1927"/>
        <end position="2059"/>
    </location>
</feature>
<dbReference type="SUPFAM" id="SSF50729">
    <property type="entry name" value="PH domain-like"/>
    <property type="match status" value="4"/>
</dbReference>
<dbReference type="InterPro" id="IPR011993">
    <property type="entry name" value="PH-like_dom_sf"/>
</dbReference>
<dbReference type="SMART" id="SM00028">
    <property type="entry name" value="TPR"/>
    <property type="match status" value="3"/>
</dbReference>
<feature type="region of interest" description="Disordered" evidence="8">
    <location>
        <begin position="2333"/>
        <end position="2352"/>
    </location>
</feature>
<keyword evidence="3 5" id="KW-0863">Zinc-finger</keyword>
<dbReference type="Gene3D" id="1.25.40.10">
    <property type="entry name" value="Tetratricopeptide repeat domain"/>
    <property type="match status" value="1"/>
</dbReference>
<accession>A0AAV1JGG9</accession>
<evidence type="ECO:0000256" key="1">
    <source>
        <dbReference type="ARBA" id="ARBA00022553"/>
    </source>
</evidence>
<feature type="region of interest" description="Disordered" evidence="8">
    <location>
        <begin position="2592"/>
        <end position="2681"/>
    </location>
</feature>
<evidence type="ECO:0000256" key="8">
    <source>
        <dbReference type="SAM" id="MobiDB-lite"/>
    </source>
</evidence>
<feature type="coiled-coil region" evidence="7">
    <location>
        <begin position="903"/>
        <end position="937"/>
    </location>
</feature>
<keyword evidence="2" id="KW-0479">Metal-binding</keyword>
<dbReference type="PROSITE" id="PS01358">
    <property type="entry name" value="ZF_RANBP2_1"/>
    <property type="match status" value="3"/>
</dbReference>
<dbReference type="InterPro" id="IPR001876">
    <property type="entry name" value="Znf_RanBP2"/>
</dbReference>
<dbReference type="FunFam" id="2.30.29.30:FF:000018">
    <property type="entry name" value="E3 SUMO-protein ligase RanBP2"/>
    <property type="match status" value="4"/>
</dbReference>
<feature type="domain" description="RanBP2-type" evidence="10">
    <location>
        <begin position="1611"/>
        <end position="1640"/>
    </location>
</feature>
<feature type="compositionally biased region" description="Polar residues" evidence="8">
    <location>
        <begin position="2179"/>
        <end position="2197"/>
    </location>
</feature>
<evidence type="ECO:0000259" key="9">
    <source>
        <dbReference type="PROSITE" id="PS50196"/>
    </source>
</evidence>
<dbReference type="Proteomes" id="UP001497472">
    <property type="component" value="Unassembled WGS sequence"/>
</dbReference>
<dbReference type="PROSITE" id="PS50196">
    <property type="entry name" value="RANBD1"/>
    <property type="match status" value="4"/>
</dbReference>
<name>A0AAV1JGG9_9NEOP</name>
<feature type="compositionally biased region" description="Polar residues" evidence="8">
    <location>
        <begin position="1194"/>
        <end position="1217"/>
    </location>
</feature>
<comment type="caution">
    <text evidence="11">The sequence shown here is derived from an EMBL/GenBank/DDBJ whole genome shotgun (WGS) entry which is preliminary data.</text>
</comment>
<dbReference type="PANTHER" id="PTHR23138">
    <property type="entry name" value="RAN BINDING PROTEIN"/>
    <property type="match status" value="1"/>
</dbReference>
<evidence type="ECO:0000256" key="7">
    <source>
        <dbReference type="SAM" id="Coils"/>
    </source>
</evidence>
<dbReference type="GO" id="GO:0005643">
    <property type="term" value="C:nuclear pore"/>
    <property type="evidence" value="ECO:0007669"/>
    <property type="project" value="TreeGrafter"/>
</dbReference>
<feature type="domain" description="RanBD1" evidence="9">
    <location>
        <begin position="2449"/>
        <end position="2585"/>
    </location>
</feature>
<keyword evidence="12" id="KW-1185">Reference proteome</keyword>
<feature type="compositionally biased region" description="Low complexity" evidence="8">
    <location>
        <begin position="1890"/>
        <end position="1906"/>
    </location>
</feature>
<dbReference type="SMART" id="SM00160">
    <property type="entry name" value="RanBD"/>
    <property type="match status" value="4"/>
</dbReference>
<dbReference type="InterPro" id="IPR011990">
    <property type="entry name" value="TPR-like_helical_dom_sf"/>
</dbReference>